<dbReference type="InterPro" id="IPR049453">
    <property type="entry name" value="Memb_transporter_dom"/>
</dbReference>
<evidence type="ECO:0000256" key="5">
    <source>
        <dbReference type="SAM" id="MobiDB-lite"/>
    </source>
</evidence>
<feature type="transmembrane region" description="Helical" evidence="6">
    <location>
        <begin position="47"/>
        <end position="63"/>
    </location>
</feature>
<evidence type="ECO:0000259" key="7">
    <source>
        <dbReference type="Pfam" id="PF13515"/>
    </source>
</evidence>
<reference evidence="8 10" key="1">
    <citation type="submission" date="2024-01" db="EMBL/GenBank/DDBJ databases">
        <title>Genome insights into Plantactinospora veratri sp. nov.</title>
        <authorList>
            <person name="Wang L."/>
        </authorList>
    </citation>
    <scope>NUCLEOTIDE SEQUENCE [LARGE SCALE GENOMIC DNA]</scope>
    <source>
        <strain evidence="8 10">NEAU-FHS4</strain>
    </source>
</reference>
<evidence type="ECO:0000256" key="2">
    <source>
        <dbReference type="ARBA" id="ARBA00022692"/>
    </source>
</evidence>
<evidence type="ECO:0000256" key="1">
    <source>
        <dbReference type="ARBA" id="ARBA00004141"/>
    </source>
</evidence>
<keyword evidence="3 6" id="KW-1133">Transmembrane helix</keyword>
<evidence type="ECO:0000256" key="6">
    <source>
        <dbReference type="SAM" id="Phobius"/>
    </source>
</evidence>
<feature type="transmembrane region" description="Helical" evidence="6">
    <location>
        <begin position="20"/>
        <end position="41"/>
    </location>
</feature>
<feature type="domain" description="Integral membrane bound transporter" evidence="7">
    <location>
        <begin position="37"/>
        <end position="159"/>
    </location>
</feature>
<protein>
    <submittedName>
        <fullName evidence="8">FUSC family protein</fullName>
    </submittedName>
</protein>
<dbReference type="EMBL" id="JAZGQL010000012">
    <property type="protein sequence ID" value="MEE6308809.1"/>
    <property type="molecule type" value="Genomic_DNA"/>
</dbReference>
<feature type="transmembrane region" description="Helical" evidence="6">
    <location>
        <begin position="142"/>
        <end position="164"/>
    </location>
</feature>
<dbReference type="Proteomes" id="UP001339911">
    <property type="component" value="Unassembled WGS sequence"/>
</dbReference>
<comment type="caution">
    <text evidence="8">The sequence shown here is derived from an EMBL/GenBank/DDBJ whole genome shotgun (WGS) entry which is preliminary data.</text>
</comment>
<keyword evidence="2 6" id="KW-0812">Transmembrane</keyword>
<keyword evidence="10" id="KW-1185">Reference proteome</keyword>
<feature type="transmembrane region" description="Helical" evidence="6">
    <location>
        <begin position="75"/>
        <end position="94"/>
    </location>
</feature>
<evidence type="ECO:0000313" key="8">
    <source>
        <dbReference type="EMBL" id="MEE6308809.1"/>
    </source>
</evidence>
<evidence type="ECO:0000256" key="3">
    <source>
        <dbReference type="ARBA" id="ARBA00022989"/>
    </source>
</evidence>
<gene>
    <name evidence="8" type="ORF">V1634_18415</name>
    <name evidence="9" type="ORF">V1634_27415</name>
</gene>
<evidence type="ECO:0000313" key="9">
    <source>
        <dbReference type="EMBL" id="MEE6310575.1"/>
    </source>
</evidence>
<feature type="transmembrane region" description="Helical" evidence="6">
    <location>
        <begin position="100"/>
        <end position="121"/>
    </location>
</feature>
<accession>A0ABU7SFS9</accession>
<dbReference type="Pfam" id="PF13515">
    <property type="entry name" value="FUSC_2"/>
    <property type="match status" value="1"/>
</dbReference>
<dbReference type="EMBL" id="JAZGQL010000027">
    <property type="protein sequence ID" value="MEE6310575.1"/>
    <property type="molecule type" value="Genomic_DNA"/>
</dbReference>
<evidence type="ECO:0000313" key="10">
    <source>
        <dbReference type="Proteomes" id="UP001339911"/>
    </source>
</evidence>
<name>A0ABU7SFS9_9ACTN</name>
<feature type="region of interest" description="Disordered" evidence="5">
    <location>
        <begin position="345"/>
        <end position="395"/>
    </location>
</feature>
<sequence length="395" mass="41474">MSTRRVRKFRGALVERWRQLRAIEVVVVQSAVAAALAWFLAAELVGNPQPVFAPIAAMVTLGISSGQRLRRAVELVLGVTAGIAVGDGLIYLIGTGSWQIGVGVALVMMVTILAGGSAGVVSQAATSSVLVATLRPPTEGIYFTRLIDALIGGTVALAVMALLLPVNPVTVVSRVARPALDVLVDSLTGTARGLAERDQDRVQEALAALTRGEEKLDEFYDVLPEGREAATIAPLRWRSRAALQRYVKAAEYLERAVRNARVLTRRAVTLLRDDEPAPAELVASLCGLAEAARVVQRDLRRGSLPKASHLVCQAVEQASAAYRQGLGFSGSVVVAQVRAIGTDLLGTTGLPHDDAEREVRRAGGRPGDSFEATNSAGGAADPSGADRRPDGGGTG</sequence>
<proteinExistence type="predicted"/>
<organism evidence="8 10">
    <name type="scientific">Plantactinospora veratri</name>
    <dbReference type="NCBI Taxonomy" id="1436122"/>
    <lineage>
        <taxon>Bacteria</taxon>
        <taxon>Bacillati</taxon>
        <taxon>Actinomycetota</taxon>
        <taxon>Actinomycetes</taxon>
        <taxon>Micromonosporales</taxon>
        <taxon>Micromonosporaceae</taxon>
        <taxon>Plantactinospora</taxon>
    </lineage>
</organism>
<evidence type="ECO:0000256" key="4">
    <source>
        <dbReference type="ARBA" id="ARBA00023136"/>
    </source>
</evidence>
<feature type="compositionally biased region" description="Basic and acidic residues" evidence="5">
    <location>
        <begin position="384"/>
        <end position="395"/>
    </location>
</feature>
<comment type="subcellular location">
    <subcellularLocation>
        <location evidence="1">Membrane</location>
        <topology evidence="1">Multi-pass membrane protein</topology>
    </subcellularLocation>
</comment>
<dbReference type="RefSeq" id="WP_331209089.1">
    <property type="nucleotide sequence ID" value="NZ_JAZGQL010000012.1"/>
</dbReference>
<feature type="compositionally biased region" description="Basic and acidic residues" evidence="5">
    <location>
        <begin position="351"/>
        <end position="361"/>
    </location>
</feature>
<keyword evidence="4 6" id="KW-0472">Membrane</keyword>